<sequence>MGVLKLIKPLNRISLEVYGSDLHPCCIGGPIESKITLRARDTSDQVSFYPSWEVNLHVRIVRIRGDVSMLLRIVSLI</sequence>
<name>A0A426YL98_ENSVE</name>
<reference evidence="1 2" key="1">
    <citation type="journal article" date="2014" name="Agronomy (Basel)">
        <title>A Draft Genome Sequence for Ensete ventricosum, the Drought-Tolerant Tree Against Hunger.</title>
        <authorList>
            <person name="Harrison J."/>
            <person name="Moore K.A."/>
            <person name="Paszkiewicz K."/>
            <person name="Jones T."/>
            <person name="Grant M."/>
            <person name="Ambacheew D."/>
            <person name="Muzemil S."/>
            <person name="Studholme D.J."/>
        </authorList>
    </citation>
    <scope>NUCLEOTIDE SEQUENCE [LARGE SCALE GENOMIC DNA]</scope>
</reference>
<evidence type="ECO:0000313" key="2">
    <source>
        <dbReference type="Proteomes" id="UP000287651"/>
    </source>
</evidence>
<organism evidence="1 2">
    <name type="scientific">Ensete ventricosum</name>
    <name type="common">Abyssinian banana</name>
    <name type="synonym">Musa ensete</name>
    <dbReference type="NCBI Taxonomy" id="4639"/>
    <lineage>
        <taxon>Eukaryota</taxon>
        <taxon>Viridiplantae</taxon>
        <taxon>Streptophyta</taxon>
        <taxon>Embryophyta</taxon>
        <taxon>Tracheophyta</taxon>
        <taxon>Spermatophyta</taxon>
        <taxon>Magnoliopsida</taxon>
        <taxon>Liliopsida</taxon>
        <taxon>Zingiberales</taxon>
        <taxon>Musaceae</taxon>
        <taxon>Ensete</taxon>
    </lineage>
</organism>
<protein>
    <submittedName>
        <fullName evidence="1">Uncharacterized protein</fullName>
    </submittedName>
</protein>
<accession>A0A426YL98</accession>
<dbReference type="Proteomes" id="UP000287651">
    <property type="component" value="Unassembled WGS sequence"/>
</dbReference>
<gene>
    <name evidence="1" type="ORF">B296_00011939</name>
</gene>
<evidence type="ECO:0000313" key="1">
    <source>
        <dbReference type="EMBL" id="RRT52456.1"/>
    </source>
</evidence>
<dbReference type="AlphaFoldDB" id="A0A426YL98"/>
<dbReference type="EMBL" id="AMZH03011662">
    <property type="protein sequence ID" value="RRT52456.1"/>
    <property type="molecule type" value="Genomic_DNA"/>
</dbReference>
<proteinExistence type="predicted"/>
<comment type="caution">
    <text evidence="1">The sequence shown here is derived from an EMBL/GenBank/DDBJ whole genome shotgun (WGS) entry which is preliminary data.</text>
</comment>